<comment type="caution">
    <text evidence="2">The sequence shown here is derived from an EMBL/GenBank/DDBJ whole genome shotgun (WGS) entry which is preliminary data.</text>
</comment>
<feature type="region of interest" description="Disordered" evidence="1">
    <location>
        <begin position="15"/>
        <end position="34"/>
    </location>
</feature>
<keyword evidence="3" id="KW-1185">Reference proteome</keyword>
<organism evidence="2 3">
    <name type="scientific">Daphnia magna</name>
    <dbReference type="NCBI Taxonomy" id="35525"/>
    <lineage>
        <taxon>Eukaryota</taxon>
        <taxon>Metazoa</taxon>
        <taxon>Ecdysozoa</taxon>
        <taxon>Arthropoda</taxon>
        <taxon>Crustacea</taxon>
        <taxon>Branchiopoda</taxon>
        <taxon>Diplostraca</taxon>
        <taxon>Cladocera</taxon>
        <taxon>Anomopoda</taxon>
        <taxon>Daphniidae</taxon>
        <taxon>Daphnia</taxon>
    </lineage>
</organism>
<protein>
    <submittedName>
        <fullName evidence="2">Uncharacterized protein</fullName>
    </submittedName>
</protein>
<evidence type="ECO:0000256" key="1">
    <source>
        <dbReference type="SAM" id="MobiDB-lite"/>
    </source>
</evidence>
<evidence type="ECO:0000313" key="2">
    <source>
        <dbReference type="EMBL" id="KZR96655.1"/>
    </source>
</evidence>
<dbReference type="Proteomes" id="UP000076858">
    <property type="component" value="Unassembled WGS sequence"/>
</dbReference>
<dbReference type="EMBL" id="LRGB01024137">
    <property type="protein sequence ID" value="KZR96655.1"/>
    <property type="molecule type" value="Genomic_DNA"/>
</dbReference>
<dbReference type="AlphaFoldDB" id="A0A164ECI9"/>
<proteinExistence type="predicted"/>
<name>A0A164ECI9_9CRUS</name>
<sequence length="42" mass="4842">QLVFCLETIIDDDNKKGKGNNQTIPNPNPNQLRTNVHHFRLV</sequence>
<evidence type="ECO:0000313" key="3">
    <source>
        <dbReference type="Proteomes" id="UP000076858"/>
    </source>
</evidence>
<accession>A0A164ECI9</accession>
<feature type="non-terminal residue" evidence="2">
    <location>
        <position position="1"/>
    </location>
</feature>
<reference evidence="2 3" key="1">
    <citation type="submission" date="2016-03" db="EMBL/GenBank/DDBJ databases">
        <title>EvidentialGene: Evidence-directed Construction of Genes on Genomes.</title>
        <authorList>
            <person name="Gilbert D.G."/>
            <person name="Choi J.-H."/>
            <person name="Mockaitis K."/>
            <person name="Colbourne J."/>
            <person name="Pfrender M."/>
        </authorList>
    </citation>
    <scope>NUCLEOTIDE SEQUENCE [LARGE SCALE GENOMIC DNA]</scope>
    <source>
        <strain evidence="2 3">Xinb3</strain>
        <tissue evidence="2">Complete organism</tissue>
    </source>
</reference>
<gene>
    <name evidence="2" type="ORF">APZ42_008884</name>
</gene>